<evidence type="ECO:0000313" key="2">
    <source>
        <dbReference type="Proteomes" id="UP000033358"/>
    </source>
</evidence>
<dbReference type="EMBL" id="JYHA01000015">
    <property type="protein sequence ID" value="KKB96847.1"/>
    <property type="molecule type" value="Genomic_DNA"/>
</dbReference>
<keyword evidence="2" id="KW-1185">Reference proteome</keyword>
<proteinExistence type="predicted"/>
<evidence type="ECO:0000313" key="1">
    <source>
        <dbReference type="EMBL" id="KKB96847.1"/>
    </source>
</evidence>
<dbReference type="PATRIC" id="fig|1607817.3.peg.53"/>
<organism evidence="1 2">
    <name type="scientific">Candidatus Arcanibacter lacustris</name>
    <dbReference type="NCBI Taxonomy" id="1607817"/>
    <lineage>
        <taxon>Bacteria</taxon>
        <taxon>Pseudomonadati</taxon>
        <taxon>Pseudomonadota</taxon>
        <taxon>Alphaproteobacteria</taxon>
        <taxon>Rickettsiales</taxon>
        <taxon>Candidatus Arcanibacter</taxon>
    </lineage>
</organism>
<sequence>MYTQDDVLSIKQVGVNGQISLGKEYAGKQVQISKLDDGTIVIKPGKFIPDNERWIHAIENKRKIDDAIEWAEKNIRSNNFDEIAKKIEKND</sequence>
<name>A0A0F5MS21_9RICK</name>
<dbReference type="Proteomes" id="UP000033358">
    <property type="component" value="Unassembled WGS sequence"/>
</dbReference>
<protein>
    <submittedName>
        <fullName evidence="1">Uncharacterized protein</fullName>
    </submittedName>
</protein>
<comment type="caution">
    <text evidence="1">The sequence shown here is derived from an EMBL/GenBank/DDBJ whole genome shotgun (WGS) entry which is preliminary data.</text>
</comment>
<accession>A0A0F5MS21</accession>
<dbReference type="AlphaFoldDB" id="A0A0F5MS21"/>
<gene>
    <name evidence="1" type="ORF">SZ25_00053</name>
</gene>
<reference evidence="1 2" key="1">
    <citation type="submission" date="2015-02" db="EMBL/GenBank/DDBJ databases">
        <title>Single cell genomics of a rare environmental alphaproteobacterium provides unique insights into Rickettsiaceae evolution.</title>
        <authorList>
            <person name="Martijn J."/>
            <person name="Schulz F."/>
            <person name="Zaremba-Niedzwiedzka K."/>
            <person name="Viklund J."/>
            <person name="Stepanauskas R."/>
            <person name="Andersson S.G.E."/>
            <person name="Horn M."/>
            <person name="Guy L."/>
            <person name="Ettema T.J.G."/>
        </authorList>
    </citation>
    <scope>NUCLEOTIDE SEQUENCE [LARGE SCALE GENOMIC DNA]</scope>
    <source>
        <strain evidence="1 2">SCGC AAA041-L04</strain>
    </source>
</reference>